<dbReference type="EMBL" id="CAXIEN010000013">
    <property type="protein sequence ID" value="CAL1264396.1"/>
    <property type="molecule type" value="Genomic_DNA"/>
</dbReference>
<protein>
    <submittedName>
        <fullName evidence="1">Uncharacterized protein</fullName>
    </submittedName>
</protein>
<dbReference type="AlphaFoldDB" id="A0AAV1YZ65"/>
<evidence type="ECO:0000313" key="2">
    <source>
        <dbReference type="Proteomes" id="UP001497382"/>
    </source>
</evidence>
<organism evidence="1 2">
    <name type="scientific">Larinioides sclopetarius</name>
    <dbReference type="NCBI Taxonomy" id="280406"/>
    <lineage>
        <taxon>Eukaryota</taxon>
        <taxon>Metazoa</taxon>
        <taxon>Ecdysozoa</taxon>
        <taxon>Arthropoda</taxon>
        <taxon>Chelicerata</taxon>
        <taxon>Arachnida</taxon>
        <taxon>Araneae</taxon>
        <taxon>Araneomorphae</taxon>
        <taxon>Entelegynae</taxon>
        <taxon>Araneoidea</taxon>
        <taxon>Araneidae</taxon>
        <taxon>Larinioides</taxon>
    </lineage>
</organism>
<reference evidence="1 2" key="1">
    <citation type="submission" date="2024-04" db="EMBL/GenBank/DDBJ databases">
        <authorList>
            <person name="Rising A."/>
            <person name="Reimegard J."/>
            <person name="Sonavane S."/>
            <person name="Akerstrom W."/>
            <person name="Nylinder S."/>
            <person name="Hedman E."/>
            <person name="Kallberg Y."/>
        </authorList>
    </citation>
    <scope>NUCLEOTIDE SEQUENCE [LARGE SCALE GENOMIC DNA]</scope>
</reference>
<dbReference type="Proteomes" id="UP001497382">
    <property type="component" value="Unassembled WGS sequence"/>
</dbReference>
<name>A0AAV1YZ65_9ARAC</name>
<keyword evidence="2" id="KW-1185">Reference proteome</keyword>
<sequence>MLQPHANVRSNQKPQILLFQVKKNVYVFAKCYSFKVE</sequence>
<accession>A0AAV1YZ65</accession>
<comment type="caution">
    <text evidence="1">The sequence shown here is derived from an EMBL/GenBank/DDBJ whole genome shotgun (WGS) entry which is preliminary data.</text>
</comment>
<evidence type="ECO:0000313" key="1">
    <source>
        <dbReference type="EMBL" id="CAL1264396.1"/>
    </source>
</evidence>
<proteinExistence type="predicted"/>
<gene>
    <name evidence="1" type="ORF">LARSCL_LOCUS2010</name>
</gene>